<reference evidence="7 8" key="1">
    <citation type="journal article" date="2010" name="Proc. Natl. Acad. Sci. U.S.A.">
        <title>A Nitrospira metagenome illuminates the physiology and evolution of globally important nitrite-oxidizing bacteria.</title>
        <authorList>
            <person name="Lucker S."/>
            <person name="Wagner M."/>
            <person name="Maixner F."/>
            <person name="Pelletier E."/>
            <person name="Koch H."/>
            <person name="Vacherie B."/>
            <person name="Rattei T."/>
            <person name="Sinninghe Damste J."/>
            <person name="Spieck E."/>
            <person name="Le Paslier D."/>
            <person name="Daims H."/>
        </authorList>
    </citation>
    <scope>NUCLEOTIDE SEQUENCE [LARGE SCALE GENOMIC DNA]</scope>
</reference>
<sequence>MVCSLRDYLRMKHIFFSAIVIVAFMAGCVDSQETRSGAQSVMSQAEPDRLDALFSHPSPDSIPGGQRGEQIRLGYQLVVHTQEFAAPYVGNRLTCANCHLDAGLDPNSSSFVGLSRAYPEYRARTGRVVTLADRINECFERSLNGKPIPSDSHKLRAIVDYIEWLSKDVPAGSRMAWRGIPRIQAPKPPDTTNGAKVFTSRCAFCHGADGQGTMAAPAVWGPQSYNIGAEMARIPVAAAFIKSNMPRTRGWALSDQDAYDVAAYINSQPRPDFPDKGNDWPKGGKPADAPY</sequence>
<dbReference type="GO" id="GO:0046872">
    <property type="term" value="F:metal ion binding"/>
    <property type="evidence" value="ECO:0007669"/>
    <property type="project" value="UniProtKB-KW"/>
</dbReference>
<keyword evidence="1 4" id="KW-0349">Heme</keyword>
<dbReference type="InterPro" id="IPR009056">
    <property type="entry name" value="Cyt_c-like_dom"/>
</dbReference>
<gene>
    <name evidence="7" type="ORF">NIDE3886</name>
</gene>
<dbReference type="GO" id="GO:0009055">
    <property type="term" value="F:electron transfer activity"/>
    <property type="evidence" value="ECO:0007669"/>
    <property type="project" value="InterPro"/>
</dbReference>
<evidence type="ECO:0000259" key="6">
    <source>
        <dbReference type="PROSITE" id="PS51007"/>
    </source>
</evidence>
<keyword evidence="2 4" id="KW-0479">Metal-binding</keyword>
<dbReference type="EMBL" id="FP929003">
    <property type="protein sequence ID" value="CBK43558.1"/>
    <property type="molecule type" value="Genomic_DNA"/>
</dbReference>
<dbReference type="PROSITE" id="PS51007">
    <property type="entry name" value="CYTC"/>
    <property type="match status" value="1"/>
</dbReference>
<evidence type="ECO:0000313" key="8">
    <source>
        <dbReference type="Proteomes" id="UP000001660"/>
    </source>
</evidence>
<evidence type="ECO:0000256" key="4">
    <source>
        <dbReference type="PROSITE-ProRule" id="PRU00433"/>
    </source>
</evidence>
<evidence type="ECO:0000256" key="3">
    <source>
        <dbReference type="ARBA" id="ARBA00023004"/>
    </source>
</evidence>
<dbReference type="EC" id="1.10.2.2" evidence="7"/>
<dbReference type="InterPro" id="IPR051459">
    <property type="entry name" value="Cytochrome_c-type_DH"/>
</dbReference>
<keyword evidence="3 4" id="KW-0408">Iron</keyword>
<evidence type="ECO:0000256" key="5">
    <source>
        <dbReference type="SAM" id="MobiDB-lite"/>
    </source>
</evidence>
<dbReference type="PANTHER" id="PTHR35008:SF9">
    <property type="entry name" value="CYTOCHROME C DOMAIN-CONTAINING PROTEIN"/>
    <property type="match status" value="1"/>
</dbReference>
<dbReference type="PROSITE" id="PS51257">
    <property type="entry name" value="PROKAR_LIPOPROTEIN"/>
    <property type="match status" value="1"/>
</dbReference>
<feature type="domain" description="Cytochrome c" evidence="6">
    <location>
        <begin position="189"/>
        <end position="269"/>
    </location>
</feature>
<accession>D8PJI4</accession>
<keyword evidence="8" id="KW-1185">Reference proteome</keyword>
<evidence type="ECO:0000313" key="7">
    <source>
        <dbReference type="EMBL" id="CBK43558.1"/>
    </source>
</evidence>
<name>D8PJI4_9BACT</name>
<evidence type="ECO:0000256" key="2">
    <source>
        <dbReference type="ARBA" id="ARBA00022723"/>
    </source>
</evidence>
<proteinExistence type="predicted"/>
<organism evidence="7 8">
    <name type="scientific">Nitrospira defluvii</name>
    <dbReference type="NCBI Taxonomy" id="330214"/>
    <lineage>
        <taxon>Bacteria</taxon>
        <taxon>Pseudomonadati</taxon>
        <taxon>Nitrospirota</taxon>
        <taxon>Nitrospiria</taxon>
        <taxon>Nitrospirales</taxon>
        <taxon>Nitrospiraceae</taxon>
        <taxon>Nitrospira</taxon>
    </lineage>
</organism>
<keyword evidence="7" id="KW-0560">Oxidoreductase</keyword>
<dbReference type="eggNOG" id="COG3258">
    <property type="taxonomic scope" value="Bacteria"/>
</dbReference>
<dbReference type="STRING" id="330214.NIDE3886"/>
<feature type="region of interest" description="Disordered" evidence="5">
    <location>
        <begin position="266"/>
        <end position="291"/>
    </location>
</feature>
<dbReference type="Pfam" id="PF21342">
    <property type="entry name" value="SoxA-TsdA_cyt-c"/>
    <property type="match status" value="1"/>
</dbReference>
<dbReference type="GO" id="GO:0020037">
    <property type="term" value="F:heme binding"/>
    <property type="evidence" value="ECO:0007669"/>
    <property type="project" value="InterPro"/>
</dbReference>
<evidence type="ECO:0000256" key="1">
    <source>
        <dbReference type="ARBA" id="ARBA00022617"/>
    </source>
</evidence>
<dbReference type="AlphaFoldDB" id="D8PJI4"/>
<dbReference type="GO" id="GO:0016491">
    <property type="term" value="F:oxidoreductase activity"/>
    <property type="evidence" value="ECO:0007669"/>
    <property type="project" value="UniProtKB-KW"/>
</dbReference>
<dbReference type="Proteomes" id="UP000001660">
    <property type="component" value="Chromosome"/>
</dbReference>
<dbReference type="OrthoDB" id="280897at2"/>
<dbReference type="SUPFAM" id="SSF46626">
    <property type="entry name" value="Cytochrome c"/>
    <property type="match status" value="2"/>
</dbReference>
<dbReference type="HOGENOM" id="CLU_058582_2_0_0"/>
<protein>
    <submittedName>
        <fullName evidence="7">Putative Quinol-cytochrome c reductase, cytochrome c subunit</fullName>
        <ecNumber evidence="7">1.10.2.2</ecNumber>
    </submittedName>
</protein>
<dbReference type="Pfam" id="PF13442">
    <property type="entry name" value="Cytochrome_CBB3"/>
    <property type="match status" value="1"/>
</dbReference>
<dbReference type="InterPro" id="IPR036909">
    <property type="entry name" value="Cyt_c-like_dom_sf"/>
</dbReference>
<dbReference type="Gene3D" id="1.10.760.10">
    <property type="entry name" value="Cytochrome c-like domain"/>
    <property type="match status" value="2"/>
</dbReference>
<dbReference type="KEGG" id="nde:NIDE3886"/>
<dbReference type="PANTHER" id="PTHR35008">
    <property type="entry name" value="BLL4482 PROTEIN-RELATED"/>
    <property type="match status" value="1"/>
</dbReference>